<dbReference type="EMBL" id="NDYC01000004">
    <property type="protein sequence ID" value="OXZ29162.1"/>
    <property type="molecule type" value="Genomic_DNA"/>
</dbReference>
<sequence length="149" mass="17526">MRSFNLNDYYTKKAEELLKGYDEYEYDLIKWKDHIPEFGDTKKEIILKKDKDGHEIVKHERFDGNIFQEGTAVNAENLGYMDYGIFMMHGKLKELYEKMTAMQLQMATMLRQNQNNMAHNMFYANAKNIGTDIVIVEGYYDEVNARGVV</sequence>
<comment type="caution">
    <text evidence="1">The sequence shown here is derived from an EMBL/GenBank/DDBJ whole genome shotgun (WGS) entry which is preliminary data.</text>
</comment>
<organism evidence="1 2">
    <name type="scientific">Finegoldia magna</name>
    <name type="common">Peptostreptococcus magnus</name>
    <dbReference type="NCBI Taxonomy" id="1260"/>
    <lineage>
        <taxon>Bacteria</taxon>
        <taxon>Bacillati</taxon>
        <taxon>Bacillota</taxon>
        <taxon>Tissierellia</taxon>
        <taxon>Tissierellales</taxon>
        <taxon>Peptoniphilaceae</taxon>
        <taxon>Finegoldia</taxon>
    </lineage>
</organism>
<dbReference type="Proteomes" id="UP000215413">
    <property type="component" value="Unassembled WGS sequence"/>
</dbReference>
<gene>
    <name evidence="1" type="ORF">B9N49_00640</name>
</gene>
<protein>
    <submittedName>
        <fullName evidence="1">Uncharacterized protein</fullName>
    </submittedName>
</protein>
<dbReference type="RefSeq" id="WP_094205104.1">
    <property type="nucleotide sequence ID" value="NZ_NDYC01000004.1"/>
</dbReference>
<dbReference type="AlphaFoldDB" id="A0A233V9V6"/>
<reference evidence="2" key="1">
    <citation type="submission" date="2017-04" db="EMBL/GenBank/DDBJ databases">
        <title>Finegoldia magna isolated from orthopedic joint implant-associated infections.</title>
        <authorList>
            <person name="Bjorklund S."/>
            <person name="Bruggemann H."/>
            <person name="Jensen A."/>
            <person name="Hellmark B."/>
            <person name="Soderquist B."/>
        </authorList>
    </citation>
    <scope>NUCLEOTIDE SEQUENCE [LARGE SCALE GENOMIC DNA]</scope>
    <source>
        <strain evidence="2">CCUG 54800</strain>
    </source>
</reference>
<proteinExistence type="predicted"/>
<name>A0A233V9V6_FINMA</name>
<evidence type="ECO:0000313" key="1">
    <source>
        <dbReference type="EMBL" id="OXZ29162.1"/>
    </source>
</evidence>
<evidence type="ECO:0000313" key="2">
    <source>
        <dbReference type="Proteomes" id="UP000215413"/>
    </source>
</evidence>
<accession>A0A233V9V6</accession>